<protein>
    <recommendedName>
        <fullName evidence="2">DUF7605 domain-containing protein</fullName>
    </recommendedName>
</protein>
<dbReference type="OrthoDB" id="3598281at2759"/>
<evidence type="ECO:0000259" key="2">
    <source>
        <dbReference type="Pfam" id="PF24564"/>
    </source>
</evidence>
<feature type="compositionally biased region" description="Polar residues" evidence="1">
    <location>
        <begin position="117"/>
        <end position="129"/>
    </location>
</feature>
<organism evidence="3 4">
    <name type="scientific">Bipolaris oryzae ATCC 44560</name>
    <dbReference type="NCBI Taxonomy" id="930090"/>
    <lineage>
        <taxon>Eukaryota</taxon>
        <taxon>Fungi</taxon>
        <taxon>Dikarya</taxon>
        <taxon>Ascomycota</taxon>
        <taxon>Pezizomycotina</taxon>
        <taxon>Dothideomycetes</taxon>
        <taxon>Pleosporomycetidae</taxon>
        <taxon>Pleosporales</taxon>
        <taxon>Pleosporineae</taxon>
        <taxon>Pleosporaceae</taxon>
        <taxon>Bipolaris</taxon>
    </lineage>
</organism>
<sequence>MNMMRAAYNICAAESGQGSFKRMKEHMTGHVELTRHTMFRKAAQKVDEDLEAMCKTLQGLMGDKVSRIFDDLDKDYTSALGDQPTRVLTKEEREVRSATCQILKSIDAQFEPIANGDLSSVNAATATNTRGEEPVDESAEEHDSMEDSEQESSGDSEQESSEEAGEESS</sequence>
<accession>W6YQ85</accession>
<name>W6YQ85_COCMI</name>
<dbReference type="RefSeq" id="XP_007693707.1">
    <property type="nucleotide sequence ID" value="XM_007695517.1"/>
</dbReference>
<dbReference type="Pfam" id="PF24564">
    <property type="entry name" value="DUF7605"/>
    <property type="match status" value="1"/>
</dbReference>
<dbReference type="PANTHER" id="PTHR36681:SF3">
    <property type="entry name" value="NUCLEAR GTPASE, GERMINAL CENTER-ASSOCIATED, TANDEM DUPLICATE 3"/>
    <property type="match status" value="1"/>
</dbReference>
<dbReference type="GeneID" id="19121808"/>
<reference evidence="3 4" key="1">
    <citation type="journal article" date="2013" name="PLoS Genet.">
        <title>Comparative genome structure, secondary metabolite, and effector coding capacity across Cochliobolus pathogens.</title>
        <authorList>
            <person name="Condon B.J."/>
            <person name="Leng Y."/>
            <person name="Wu D."/>
            <person name="Bushley K.E."/>
            <person name="Ohm R.A."/>
            <person name="Otillar R."/>
            <person name="Martin J."/>
            <person name="Schackwitz W."/>
            <person name="Grimwood J."/>
            <person name="MohdZainudin N."/>
            <person name="Xue C."/>
            <person name="Wang R."/>
            <person name="Manning V.A."/>
            <person name="Dhillon B."/>
            <person name="Tu Z.J."/>
            <person name="Steffenson B.J."/>
            <person name="Salamov A."/>
            <person name="Sun H."/>
            <person name="Lowry S."/>
            <person name="LaButti K."/>
            <person name="Han J."/>
            <person name="Copeland A."/>
            <person name="Lindquist E."/>
            <person name="Barry K."/>
            <person name="Schmutz J."/>
            <person name="Baker S.E."/>
            <person name="Ciuffetti L.M."/>
            <person name="Grigoriev I.V."/>
            <person name="Zhong S."/>
            <person name="Turgeon B.G."/>
        </authorList>
    </citation>
    <scope>NUCLEOTIDE SEQUENCE [LARGE SCALE GENOMIC DNA]</scope>
    <source>
        <strain evidence="3 4">ATCC 44560</strain>
    </source>
</reference>
<dbReference type="EMBL" id="KI964255">
    <property type="protein sequence ID" value="EUC39780.1"/>
    <property type="molecule type" value="Genomic_DNA"/>
</dbReference>
<evidence type="ECO:0000256" key="1">
    <source>
        <dbReference type="SAM" id="MobiDB-lite"/>
    </source>
</evidence>
<dbReference type="InterPro" id="IPR056024">
    <property type="entry name" value="DUF7605"/>
</dbReference>
<evidence type="ECO:0000313" key="3">
    <source>
        <dbReference type="EMBL" id="EUC39780.1"/>
    </source>
</evidence>
<feature type="region of interest" description="Disordered" evidence="1">
    <location>
        <begin position="115"/>
        <end position="169"/>
    </location>
</feature>
<dbReference type="PANTHER" id="PTHR36681">
    <property type="entry name" value="NUCLEAR GTPASE, GERMINAL CENTER-ASSOCIATED, TANDEM DUPLICATE 3"/>
    <property type="match status" value="1"/>
</dbReference>
<feature type="domain" description="DUF7605" evidence="2">
    <location>
        <begin position="2"/>
        <end position="32"/>
    </location>
</feature>
<evidence type="ECO:0000313" key="4">
    <source>
        <dbReference type="Proteomes" id="UP000054032"/>
    </source>
</evidence>
<proteinExistence type="predicted"/>
<dbReference type="AlphaFoldDB" id="W6YQ85"/>
<gene>
    <name evidence="3" type="ORF">COCMIDRAFT_31153</name>
</gene>
<dbReference type="HOGENOM" id="CLU_1578238_0_0_1"/>
<dbReference type="KEGG" id="bor:COCMIDRAFT_31153"/>
<keyword evidence="4" id="KW-1185">Reference proteome</keyword>
<dbReference type="Proteomes" id="UP000054032">
    <property type="component" value="Unassembled WGS sequence"/>
</dbReference>
<feature type="compositionally biased region" description="Acidic residues" evidence="1">
    <location>
        <begin position="134"/>
        <end position="169"/>
    </location>
</feature>